<organism evidence="2 3">
    <name type="scientific">Caerostris extrusa</name>
    <name type="common">Bark spider</name>
    <name type="synonym">Caerostris bankana</name>
    <dbReference type="NCBI Taxonomy" id="172846"/>
    <lineage>
        <taxon>Eukaryota</taxon>
        <taxon>Metazoa</taxon>
        <taxon>Ecdysozoa</taxon>
        <taxon>Arthropoda</taxon>
        <taxon>Chelicerata</taxon>
        <taxon>Arachnida</taxon>
        <taxon>Araneae</taxon>
        <taxon>Araneomorphae</taxon>
        <taxon>Entelegynae</taxon>
        <taxon>Araneoidea</taxon>
        <taxon>Araneidae</taxon>
        <taxon>Caerostris</taxon>
    </lineage>
</organism>
<evidence type="ECO:0000313" key="2">
    <source>
        <dbReference type="EMBL" id="GIX72412.1"/>
    </source>
</evidence>
<proteinExistence type="predicted"/>
<comment type="caution">
    <text evidence="2">The sequence shown here is derived from an EMBL/GenBank/DDBJ whole genome shotgun (WGS) entry which is preliminary data.</text>
</comment>
<evidence type="ECO:0000256" key="1">
    <source>
        <dbReference type="SAM" id="MobiDB-lite"/>
    </source>
</evidence>
<reference evidence="2 3" key="1">
    <citation type="submission" date="2021-06" db="EMBL/GenBank/DDBJ databases">
        <title>Caerostris extrusa draft genome.</title>
        <authorList>
            <person name="Kono N."/>
            <person name="Arakawa K."/>
        </authorList>
    </citation>
    <scope>NUCLEOTIDE SEQUENCE [LARGE SCALE GENOMIC DNA]</scope>
</reference>
<evidence type="ECO:0000313" key="3">
    <source>
        <dbReference type="Proteomes" id="UP001054945"/>
    </source>
</evidence>
<accession>A0AAV4MIU6</accession>
<dbReference type="AlphaFoldDB" id="A0AAV4MIU6"/>
<dbReference type="Proteomes" id="UP001054945">
    <property type="component" value="Unassembled WGS sequence"/>
</dbReference>
<dbReference type="EMBL" id="BPLR01002311">
    <property type="protein sequence ID" value="GIX72412.1"/>
    <property type="molecule type" value="Genomic_DNA"/>
</dbReference>
<name>A0AAV4MIU6_CAEEX</name>
<keyword evidence="3" id="KW-1185">Reference proteome</keyword>
<feature type="region of interest" description="Disordered" evidence="1">
    <location>
        <begin position="1"/>
        <end position="36"/>
    </location>
</feature>
<sequence length="89" mass="9994">MNSLTKLSSAGRQGGGDIGSRGDTCGKSITSQMPKSSHFFRVLPRCYQEEPPRPTRRRPGMKNSRLVPLLLRHGVQGIPFFKNTVCFWM</sequence>
<protein>
    <submittedName>
        <fullName evidence="2">Uncharacterized protein</fullName>
    </submittedName>
</protein>
<feature type="compositionally biased region" description="Polar residues" evidence="1">
    <location>
        <begin position="1"/>
        <end position="10"/>
    </location>
</feature>
<gene>
    <name evidence="2" type="ORF">CEXT_479551</name>
</gene>